<dbReference type="Gene3D" id="1.10.150.130">
    <property type="match status" value="1"/>
</dbReference>
<evidence type="ECO:0000313" key="7">
    <source>
        <dbReference type="EMBL" id="VEN60575.1"/>
    </source>
</evidence>
<keyword evidence="2" id="KW-0229">DNA integration</keyword>
<evidence type="ECO:0000256" key="1">
    <source>
        <dbReference type="ARBA" id="ARBA00008857"/>
    </source>
</evidence>
<dbReference type="SUPFAM" id="SSF56349">
    <property type="entry name" value="DNA breaking-rejoining enzymes"/>
    <property type="match status" value="1"/>
</dbReference>
<dbReference type="InterPro" id="IPR002104">
    <property type="entry name" value="Integrase_catalytic"/>
</dbReference>
<dbReference type="Pfam" id="PF00589">
    <property type="entry name" value="Phage_integrase"/>
    <property type="match status" value="1"/>
</dbReference>
<accession>A0A653DK55</accession>
<dbReference type="InterPro" id="IPR025166">
    <property type="entry name" value="Integrase_DNA_bind_dom"/>
</dbReference>
<dbReference type="InterPro" id="IPR013762">
    <property type="entry name" value="Integrase-like_cat_sf"/>
</dbReference>
<dbReference type="GO" id="GO:0003677">
    <property type="term" value="F:DNA binding"/>
    <property type="evidence" value="ECO:0007669"/>
    <property type="project" value="UniProtKB-KW"/>
</dbReference>
<dbReference type="PROSITE" id="PS51900">
    <property type="entry name" value="CB"/>
    <property type="match status" value="1"/>
</dbReference>
<dbReference type="AlphaFoldDB" id="A0A653DK55"/>
<protein>
    <recommendedName>
        <fullName evidence="9">Tyr recombinase domain-containing protein</fullName>
    </recommendedName>
</protein>
<dbReference type="InterPro" id="IPR050808">
    <property type="entry name" value="Phage_Integrase"/>
</dbReference>
<evidence type="ECO:0000259" key="6">
    <source>
        <dbReference type="PROSITE" id="PS51900"/>
    </source>
</evidence>
<organism evidence="7 8">
    <name type="scientific">Callosobruchus maculatus</name>
    <name type="common">Southern cowpea weevil</name>
    <name type="synonym">Pulse bruchid</name>
    <dbReference type="NCBI Taxonomy" id="64391"/>
    <lineage>
        <taxon>Eukaryota</taxon>
        <taxon>Metazoa</taxon>
        <taxon>Ecdysozoa</taxon>
        <taxon>Arthropoda</taxon>
        <taxon>Hexapoda</taxon>
        <taxon>Insecta</taxon>
        <taxon>Pterygota</taxon>
        <taxon>Neoptera</taxon>
        <taxon>Endopterygota</taxon>
        <taxon>Coleoptera</taxon>
        <taxon>Polyphaga</taxon>
        <taxon>Cucujiformia</taxon>
        <taxon>Chrysomeloidea</taxon>
        <taxon>Chrysomelidae</taxon>
        <taxon>Bruchinae</taxon>
        <taxon>Bruchini</taxon>
        <taxon>Callosobruchus</taxon>
    </lineage>
</organism>
<comment type="similarity">
    <text evidence="1">Belongs to the 'phage' integrase family.</text>
</comment>
<dbReference type="InterPro" id="IPR044068">
    <property type="entry name" value="CB"/>
</dbReference>
<feature type="domain" description="Core-binding (CB)" evidence="6">
    <location>
        <begin position="103"/>
        <end position="182"/>
    </location>
</feature>
<keyword evidence="4" id="KW-0233">DNA recombination</keyword>
<feature type="domain" description="Tyr recombinase" evidence="5">
    <location>
        <begin position="205"/>
        <end position="381"/>
    </location>
</feature>
<dbReference type="GO" id="GO:0015074">
    <property type="term" value="P:DNA integration"/>
    <property type="evidence" value="ECO:0007669"/>
    <property type="project" value="UniProtKB-KW"/>
</dbReference>
<evidence type="ECO:0000313" key="8">
    <source>
        <dbReference type="Proteomes" id="UP000410492"/>
    </source>
</evidence>
<evidence type="ECO:0000256" key="3">
    <source>
        <dbReference type="ARBA" id="ARBA00023125"/>
    </source>
</evidence>
<sequence>MLVKPLTNAEVKNAKPQLKDYSLHDGFGLLLYVTKSGGKSWRFRYAHPITGKRQTFTIGRYPEFSLAEAREAREEARRKVARGIDPNEVKKEELSDRRKKHAQQFSVIADNWLKIKITEGIRSNTIRGYEGALKTLNSVLGDEPVHKMNAASTIQAMREFADRPASVEKMIVVLNSVMDYAVNTGVIDHNCLLKIGKAFPAKRSVPMPVMDKGRLPVFLSEWLGLSMWEPIRLCVYFQLLTMVRPSEARLAVWDEIDLDSAVWKIPAERMKGKRPHAVPLSAQAIAVLRNAEKWRRGAFIFPSGKKGDKPIGKCTGQIAIHKTSLSGEVVTHGLRSLASTVLNEEGFNPDVIEAALAHRSRNAIRNIYNRTDYFEQRRMLMQWWGDYVDSAERGELLETKGDKGLRLIG</sequence>
<gene>
    <name evidence="7" type="ORF">CALMAC_LOCUS18230</name>
</gene>
<dbReference type="Gene3D" id="3.30.160.390">
    <property type="entry name" value="Integrase, DNA-binding domain"/>
    <property type="match status" value="1"/>
</dbReference>
<keyword evidence="3" id="KW-0238">DNA-binding</keyword>
<dbReference type="Proteomes" id="UP000410492">
    <property type="component" value="Unassembled WGS sequence"/>
</dbReference>
<dbReference type="InterPro" id="IPR011010">
    <property type="entry name" value="DNA_brk_join_enz"/>
</dbReference>
<reference evidence="7 8" key="1">
    <citation type="submission" date="2019-01" db="EMBL/GenBank/DDBJ databases">
        <authorList>
            <person name="Sayadi A."/>
        </authorList>
    </citation>
    <scope>NUCLEOTIDE SEQUENCE [LARGE SCALE GENOMIC DNA]</scope>
</reference>
<dbReference type="PROSITE" id="PS51898">
    <property type="entry name" value="TYR_RECOMBINASE"/>
    <property type="match status" value="1"/>
</dbReference>
<dbReference type="OrthoDB" id="5481777at2759"/>
<dbReference type="GO" id="GO:0006310">
    <property type="term" value="P:DNA recombination"/>
    <property type="evidence" value="ECO:0007669"/>
    <property type="project" value="UniProtKB-KW"/>
</dbReference>
<name>A0A653DK55_CALMS</name>
<dbReference type="Pfam" id="PF13356">
    <property type="entry name" value="Arm-DNA-bind_3"/>
    <property type="match status" value="1"/>
</dbReference>
<dbReference type="InterPro" id="IPR038488">
    <property type="entry name" value="Integrase_DNA-bd_sf"/>
</dbReference>
<dbReference type="PANTHER" id="PTHR30629:SF6">
    <property type="entry name" value="PROPHAGE INTEGRASE INTA-RELATED"/>
    <property type="match status" value="1"/>
</dbReference>
<dbReference type="CDD" id="cd00801">
    <property type="entry name" value="INT_P4_C"/>
    <property type="match status" value="1"/>
</dbReference>
<proteinExistence type="inferred from homology"/>
<dbReference type="Gene3D" id="1.10.443.10">
    <property type="entry name" value="Intergrase catalytic core"/>
    <property type="match status" value="1"/>
</dbReference>
<dbReference type="EMBL" id="CAACVG010012637">
    <property type="protein sequence ID" value="VEN60575.1"/>
    <property type="molecule type" value="Genomic_DNA"/>
</dbReference>
<keyword evidence="8" id="KW-1185">Reference proteome</keyword>
<dbReference type="InterPro" id="IPR010998">
    <property type="entry name" value="Integrase_recombinase_N"/>
</dbReference>
<evidence type="ECO:0000259" key="5">
    <source>
        <dbReference type="PROSITE" id="PS51898"/>
    </source>
</evidence>
<evidence type="ECO:0000256" key="2">
    <source>
        <dbReference type="ARBA" id="ARBA00022908"/>
    </source>
</evidence>
<dbReference type="PANTHER" id="PTHR30629">
    <property type="entry name" value="PROPHAGE INTEGRASE"/>
    <property type="match status" value="1"/>
</dbReference>
<evidence type="ECO:0008006" key="9">
    <source>
        <dbReference type="Google" id="ProtNLM"/>
    </source>
</evidence>
<evidence type="ECO:0000256" key="4">
    <source>
        <dbReference type="ARBA" id="ARBA00023172"/>
    </source>
</evidence>